<sequence>MSDEFSVRPDELRAVSAECEQVSEAISRDVVAEHLAPAADLVTGSLLAAAMGAADGRVAVALAGIASELGHYAENVSAAAAGYEETDDAFARSLQVFDE</sequence>
<keyword evidence="2" id="KW-1185">Reference proteome</keyword>
<dbReference type="Pfam" id="PF10824">
    <property type="entry name" value="T7SS_ESX_EspC"/>
    <property type="match status" value="1"/>
</dbReference>
<protein>
    <submittedName>
        <fullName evidence="1">Type VII secretion target</fullName>
    </submittedName>
</protein>
<dbReference type="Proteomes" id="UP001432000">
    <property type="component" value="Chromosome"/>
</dbReference>
<name>A0ABZ2PF63_9NOCA</name>
<accession>A0ABZ2PF63</accession>
<dbReference type="InterPro" id="IPR022536">
    <property type="entry name" value="EspC"/>
</dbReference>
<dbReference type="RefSeq" id="WP_338887393.1">
    <property type="nucleotide sequence ID" value="NZ_CP147846.1"/>
</dbReference>
<proteinExistence type="predicted"/>
<evidence type="ECO:0000313" key="1">
    <source>
        <dbReference type="EMBL" id="WXG67681.1"/>
    </source>
</evidence>
<evidence type="ECO:0000313" key="2">
    <source>
        <dbReference type="Proteomes" id="UP001432000"/>
    </source>
</evidence>
<organism evidence="1 2">
    <name type="scientific">Rhodococcus sovatensis</name>
    <dbReference type="NCBI Taxonomy" id="1805840"/>
    <lineage>
        <taxon>Bacteria</taxon>
        <taxon>Bacillati</taxon>
        <taxon>Actinomycetota</taxon>
        <taxon>Actinomycetes</taxon>
        <taxon>Mycobacteriales</taxon>
        <taxon>Nocardiaceae</taxon>
        <taxon>Rhodococcus</taxon>
    </lineage>
</organism>
<reference evidence="1 2" key="1">
    <citation type="submission" date="2024-03" db="EMBL/GenBank/DDBJ databases">
        <title>Natural products discovery in diverse microorganisms through a two-stage MS feature dereplication strategy.</title>
        <authorList>
            <person name="Zhang R."/>
        </authorList>
    </citation>
    <scope>NUCLEOTIDE SEQUENCE [LARGE SCALE GENOMIC DNA]</scope>
    <source>
        <strain evidence="1 2">18930</strain>
    </source>
</reference>
<gene>
    <name evidence="1" type="ORF">WDS16_21015</name>
</gene>
<dbReference type="EMBL" id="CP147846">
    <property type="protein sequence ID" value="WXG67681.1"/>
    <property type="molecule type" value="Genomic_DNA"/>
</dbReference>